<sequence>MHRAFPLTSYDTAALLLFAALWAFYGAAVGGHVFRRSSLNVAMNRQRRIWIETMARRELRMIDTSIMSGLQTGTGFFASTSLFALGGCFALIGQTQQVLSVLSEIPFIHAPERGVFEFKIIGLCCLFAYSFFKFAWSYRLFNYCSILFGAVPPAMEAEHDRRAFEAAINRAARINILAGKHFNAGLRGIFFSIGYLGWFISPLIFALSSLLVVVVLLRRQFFSEARRTILSDQAGPGSGESIRPESQ</sequence>
<dbReference type="RefSeq" id="WP_189502056.1">
    <property type="nucleotide sequence ID" value="NZ_BMZQ01000001.1"/>
</dbReference>
<dbReference type="Pfam" id="PF04654">
    <property type="entry name" value="DUF599"/>
    <property type="match status" value="1"/>
</dbReference>
<dbReference type="Proteomes" id="UP000630142">
    <property type="component" value="Unassembled WGS sequence"/>
</dbReference>
<dbReference type="AlphaFoldDB" id="A0A8J3DTN1"/>
<protein>
    <submittedName>
        <fullName evidence="2">Membrane protein</fullName>
    </submittedName>
</protein>
<feature type="transmembrane region" description="Helical" evidence="1">
    <location>
        <begin position="195"/>
        <end position="217"/>
    </location>
</feature>
<comment type="caution">
    <text evidence="2">The sequence shown here is derived from an EMBL/GenBank/DDBJ whole genome shotgun (WGS) entry which is preliminary data.</text>
</comment>
<evidence type="ECO:0000313" key="2">
    <source>
        <dbReference type="EMBL" id="GHD09094.1"/>
    </source>
</evidence>
<keyword evidence="1" id="KW-0472">Membrane</keyword>
<dbReference type="PANTHER" id="PTHR31881:SF6">
    <property type="entry name" value="OS09G0494600 PROTEIN"/>
    <property type="match status" value="1"/>
</dbReference>
<keyword evidence="3" id="KW-1185">Reference proteome</keyword>
<accession>A0A8J3DTN1</accession>
<keyword evidence="1" id="KW-1133">Transmembrane helix</keyword>
<gene>
    <name evidence="2" type="ORF">GCM10016234_09510</name>
</gene>
<feature type="transmembrane region" description="Helical" evidence="1">
    <location>
        <begin position="114"/>
        <end position="132"/>
    </location>
</feature>
<proteinExistence type="predicted"/>
<dbReference type="InterPro" id="IPR006747">
    <property type="entry name" value="DUF599"/>
</dbReference>
<reference evidence="2" key="2">
    <citation type="submission" date="2020-09" db="EMBL/GenBank/DDBJ databases">
        <authorList>
            <person name="Sun Q."/>
            <person name="Kim S."/>
        </authorList>
    </citation>
    <scope>NUCLEOTIDE SEQUENCE</scope>
    <source>
        <strain evidence="2">KCTC 42249</strain>
    </source>
</reference>
<reference evidence="2" key="1">
    <citation type="journal article" date="2014" name="Int. J. Syst. Evol. Microbiol.">
        <title>Complete genome sequence of Corynebacterium casei LMG S-19264T (=DSM 44701T), isolated from a smear-ripened cheese.</title>
        <authorList>
            <consortium name="US DOE Joint Genome Institute (JGI-PGF)"/>
            <person name="Walter F."/>
            <person name="Albersmeier A."/>
            <person name="Kalinowski J."/>
            <person name="Ruckert C."/>
        </authorList>
    </citation>
    <scope>NUCLEOTIDE SEQUENCE</scope>
    <source>
        <strain evidence="2">KCTC 42249</strain>
    </source>
</reference>
<evidence type="ECO:0000313" key="3">
    <source>
        <dbReference type="Proteomes" id="UP000630142"/>
    </source>
</evidence>
<organism evidence="2 3">
    <name type="scientific">Tianweitania populi</name>
    <dbReference type="NCBI Taxonomy" id="1607949"/>
    <lineage>
        <taxon>Bacteria</taxon>
        <taxon>Pseudomonadati</taxon>
        <taxon>Pseudomonadota</taxon>
        <taxon>Alphaproteobacteria</taxon>
        <taxon>Hyphomicrobiales</taxon>
        <taxon>Phyllobacteriaceae</taxon>
        <taxon>Tianweitania</taxon>
    </lineage>
</organism>
<dbReference type="PANTHER" id="PTHR31881">
    <property type="match status" value="1"/>
</dbReference>
<keyword evidence="1" id="KW-0812">Transmembrane</keyword>
<name>A0A8J3DTN1_9HYPH</name>
<feature type="transmembrane region" description="Helical" evidence="1">
    <location>
        <begin position="12"/>
        <end position="34"/>
    </location>
</feature>
<feature type="transmembrane region" description="Helical" evidence="1">
    <location>
        <begin position="75"/>
        <end position="93"/>
    </location>
</feature>
<dbReference type="EMBL" id="BMZQ01000001">
    <property type="protein sequence ID" value="GHD09094.1"/>
    <property type="molecule type" value="Genomic_DNA"/>
</dbReference>
<evidence type="ECO:0000256" key="1">
    <source>
        <dbReference type="SAM" id="Phobius"/>
    </source>
</evidence>